<evidence type="ECO:0000313" key="4">
    <source>
        <dbReference type="Proteomes" id="UP000214646"/>
    </source>
</evidence>
<dbReference type="OrthoDB" id="9766796at2"/>
<comment type="caution">
    <text evidence="3">The sequence shown here is derived from an EMBL/GenBank/DDBJ whole genome shotgun (WGS) entry which is preliminary data.</text>
</comment>
<dbReference type="InterPro" id="IPR032557">
    <property type="entry name" value="DUF4935"/>
</dbReference>
<accession>A0A225DC85</accession>
<evidence type="ECO:0000313" key="3">
    <source>
        <dbReference type="EMBL" id="OWK34906.1"/>
    </source>
</evidence>
<evidence type="ECO:0000259" key="2">
    <source>
        <dbReference type="Pfam" id="PF16289"/>
    </source>
</evidence>
<feature type="region of interest" description="Disordered" evidence="1">
    <location>
        <begin position="346"/>
        <end position="368"/>
    </location>
</feature>
<sequence>MADSVVTPNVFLDTEVFDAHHLDFDSPNIERLARFAANGTVCLLLTTVTKREVLDHLEKQAAETFRTLKDFRKHSRVMRKVLPGETMDALDAAKREAMAETLVARFEEFLSITSATVLPVDGVPAEAVLTKYFEKQPPFGEGKKKCEFPDAFAFCALQAWSEQNGDKEVYVVSNDGDWKKACAGHPRLIHVERLDELLQLYADSVLVTALLEALEANSEEVSNEIKVQVGEVGVYPGSNLIDGEVDDPNGKHVDIENTRIVEAKDGTASASVRCTLTIEAYVQADDPNSAVYDSDVKGYVHVGRIGGWIEREFERDVEVTLNYDPKHPEKASIVAARFYDQEFDLDVEEEELSRDDTDHDGGTEDELD</sequence>
<protein>
    <recommendedName>
        <fullName evidence="2">DUF4935 domain-containing protein</fullName>
    </recommendedName>
</protein>
<dbReference type="RefSeq" id="WP_088260128.1">
    <property type="nucleotide sequence ID" value="NZ_NIDE01000019.1"/>
</dbReference>
<proteinExistence type="predicted"/>
<feature type="domain" description="DUF4935" evidence="2">
    <location>
        <begin position="10"/>
        <end position="178"/>
    </location>
</feature>
<dbReference type="AlphaFoldDB" id="A0A225DC85"/>
<evidence type="ECO:0000256" key="1">
    <source>
        <dbReference type="SAM" id="MobiDB-lite"/>
    </source>
</evidence>
<name>A0A225DC85_9BACT</name>
<dbReference type="EMBL" id="NIDE01000019">
    <property type="protein sequence ID" value="OWK34906.1"/>
    <property type="molecule type" value="Genomic_DNA"/>
</dbReference>
<keyword evidence="4" id="KW-1185">Reference proteome</keyword>
<dbReference type="Proteomes" id="UP000214646">
    <property type="component" value="Unassembled WGS sequence"/>
</dbReference>
<gene>
    <name evidence="3" type="ORF">FRUB_09748</name>
</gene>
<dbReference type="Pfam" id="PF16289">
    <property type="entry name" value="PIN_12"/>
    <property type="match status" value="1"/>
</dbReference>
<organism evidence="3 4">
    <name type="scientific">Fimbriiglobus ruber</name>
    <dbReference type="NCBI Taxonomy" id="1908690"/>
    <lineage>
        <taxon>Bacteria</taxon>
        <taxon>Pseudomonadati</taxon>
        <taxon>Planctomycetota</taxon>
        <taxon>Planctomycetia</taxon>
        <taxon>Gemmatales</taxon>
        <taxon>Gemmataceae</taxon>
        <taxon>Fimbriiglobus</taxon>
    </lineage>
</organism>
<reference evidence="4" key="1">
    <citation type="submission" date="2017-06" db="EMBL/GenBank/DDBJ databases">
        <title>Genome analysis of Fimbriiglobus ruber SP5, the first member of the order Planctomycetales with confirmed chitinolytic capability.</title>
        <authorList>
            <person name="Ravin N.V."/>
            <person name="Rakitin A.L."/>
            <person name="Ivanova A.A."/>
            <person name="Beletsky A.V."/>
            <person name="Kulichevskaya I.S."/>
            <person name="Mardanov A.V."/>
            <person name="Dedysh S.N."/>
        </authorList>
    </citation>
    <scope>NUCLEOTIDE SEQUENCE [LARGE SCALE GENOMIC DNA]</scope>
    <source>
        <strain evidence="4">SP5</strain>
    </source>
</reference>